<evidence type="ECO:0000256" key="4">
    <source>
        <dbReference type="ARBA" id="ARBA00022692"/>
    </source>
</evidence>
<dbReference type="Gene3D" id="3.40.50.300">
    <property type="entry name" value="P-loop containing nucleotide triphosphate hydrolases"/>
    <property type="match status" value="1"/>
</dbReference>
<dbReference type="PANTHER" id="PTHR24221:SF397">
    <property type="entry name" value="ABC TRANSPORTER, ATP-BINDING TRANSMEMBRANE PROTEIN"/>
    <property type="match status" value="1"/>
</dbReference>
<organism evidence="12 13">
    <name type="scientific">Pedobacter cryoconitis</name>
    <dbReference type="NCBI Taxonomy" id="188932"/>
    <lineage>
        <taxon>Bacteria</taxon>
        <taxon>Pseudomonadati</taxon>
        <taxon>Bacteroidota</taxon>
        <taxon>Sphingobacteriia</taxon>
        <taxon>Sphingobacteriales</taxon>
        <taxon>Sphingobacteriaceae</taxon>
        <taxon>Pedobacter</taxon>
    </lineage>
</organism>
<feature type="transmembrane region" description="Helical" evidence="9">
    <location>
        <begin position="54"/>
        <end position="73"/>
    </location>
</feature>
<comment type="subcellular location">
    <subcellularLocation>
        <location evidence="1">Cell membrane</location>
        <topology evidence="1">Multi-pass membrane protein</topology>
    </subcellularLocation>
</comment>
<evidence type="ECO:0000313" key="13">
    <source>
        <dbReference type="Proteomes" id="UP000521017"/>
    </source>
</evidence>
<dbReference type="Proteomes" id="UP000521017">
    <property type="component" value="Unassembled WGS sequence"/>
</dbReference>
<keyword evidence="6 12" id="KW-0067">ATP-binding</keyword>
<evidence type="ECO:0000256" key="7">
    <source>
        <dbReference type="ARBA" id="ARBA00022989"/>
    </source>
</evidence>
<dbReference type="InterPro" id="IPR039421">
    <property type="entry name" value="Type_1_exporter"/>
</dbReference>
<evidence type="ECO:0000256" key="2">
    <source>
        <dbReference type="ARBA" id="ARBA00022448"/>
    </source>
</evidence>
<dbReference type="CDD" id="cd07346">
    <property type="entry name" value="ABC_6TM_exporters"/>
    <property type="match status" value="1"/>
</dbReference>
<evidence type="ECO:0000259" key="10">
    <source>
        <dbReference type="PROSITE" id="PS50893"/>
    </source>
</evidence>
<evidence type="ECO:0000313" key="12">
    <source>
        <dbReference type="EMBL" id="MBB6502210.1"/>
    </source>
</evidence>
<dbReference type="GO" id="GO:0016887">
    <property type="term" value="F:ATP hydrolysis activity"/>
    <property type="evidence" value="ECO:0007669"/>
    <property type="project" value="InterPro"/>
</dbReference>
<feature type="transmembrane region" description="Helical" evidence="9">
    <location>
        <begin position="20"/>
        <end position="42"/>
    </location>
</feature>
<dbReference type="FunFam" id="3.40.50.300:FF:000221">
    <property type="entry name" value="Multidrug ABC transporter ATP-binding protein"/>
    <property type="match status" value="1"/>
</dbReference>
<dbReference type="EMBL" id="JACHCC010000012">
    <property type="protein sequence ID" value="MBB6502210.1"/>
    <property type="molecule type" value="Genomic_DNA"/>
</dbReference>
<dbReference type="SMART" id="SM00382">
    <property type="entry name" value="AAA"/>
    <property type="match status" value="1"/>
</dbReference>
<dbReference type="Pfam" id="PF00005">
    <property type="entry name" value="ABC_tran"/>
    <property type="match status" value="1"/>
</dbReference>
<name>A0A7X0J6W6_9SPHI</name>
<evidence type="ECO:0000256" key="3">
    <source>
        <dbReference type="ARBA" id="ARBA00022475"/>
    </source>
</evidence>
<keyword evidence="4 9" id="KW-0812">Transmembrane</keyword>
<dbReference type="GO" id="GO:0034040">
    <property type="term" value="F:ATPase-coupled lipid transmembrane transporter activity"/>
    <property type="evidence" value="ECO:0007669"/>
    <property type="project" value="TreeGrafter"/>
</dbReference>
<dbReference type="InterPro" id="IPR036640">
    <property type="entry name" value="ABC1_TM_sf"/>
</dbReference>
<dbReference type="PANTHER" id="PTHR24221">
    <property type="entry name" value="ATP-BINDING CASSETTE SUB-FAMILY B"/>
    <property type="match status" value="1"/>
</dbReference>
<dbReference type="InterPro" id="IPR017871">
    <property type="entry name" value="ABC_transporter-like_CS"/>
</dbReference>
<dbReference type="InterPro" id="IPR027417">
    <property type="entry name" value="P-loop_NTPase"/>
</dbReference>
<protein>
    <submittedName>
        <fullName evidence="12">ATP-binding cassette subfamily B protein</fullName>
    </submittedName>
</protein>
<evidence type="ECO:0000256" key="1">
    <source>
        <dbReference type="ARBA" id="ARBA00004651"/>
    </source>
</evidence>
<evidence type="ECO:0000256" key="9">
    <source>
        <dbReference type="SAM" id="Phobius"/>
    </source>
</evidence>
<evidence type="ECO:0000256" key="6">
    <source>
        <dbReference type="ARBA" id="ARBA00022840"/>
    </source>
</evidence>
<keyword evidence="2" id="KW-0813">Transport</keyword>
<sequence>MIKNLFFVFKTAPQVVRKSILLELFHGVLIAVPTGFLLLIIQELFTGNPDKQRLWSFVWLMSGLLLIQFFVAAKTIVNSNLMTYTLSTGLRIRLGNHLQRLSMGVFKERDPGDLASVVLQDVANFEMIFGHTIGNMASALFATVILSVFLLFTDWRLALFLLLALPVAWGMIRIANYLIVSQGEKHVQARNQIGARFLEYVQGIRHIKSFGMTGKSFVSLDNALNDFRKASIRTEVIPGPMVVTAGLILEVFFLLMAGLAVTFFAQGSLSAPALITFLIVGYRLYEPTKIILVDYVILRYMNISMERVIEVLNIKEQPAGKRLKPKDFTVAFEHVSFGYQQEKNVLNDVTFQVQPNSMMALVGPSGSGKTTITALIARFWDVQQGSVKIGGVDVKDMEPAQVYGLMSEVFQEVYLFDDTIYNNILFGRPGAQEEEVIKAADLAQVLDFAWELPGGLHAKAGEGGNLLSGGQKQRISIARALLKDAPIVLLDEATASLDPENEIHIQKAIQELVRNKTVIVVAHKLSTIQHADQILVLKEGEVQERGTHEKLIGNEGLYHHLWKIQQQSGGWKIKH</sequence>
<dbReference type="InterPro" id="IPR011527">
    <property type="entry name" value="ABC1_TM_dom"/>
</dbReference>
<dbReference type="PROSITE" id="PS50893">
    <property type="entry name" value="ABC_TRANSPORTER_2"/>
    <property type="match status" value="1"/>
</dbReference>
<gene>
    <name evidence="12" type="ORF">HDF25_004387</name>
</gene>
<dbReference type="GO" id="GO:0005886">
    <property type="term" value="C:plasma membrane"/>
    <property type="evidence" value="ECO:0007669"/>
    <property type="project" value="UniProtKB-SubCell"/>
</dbReference>
<feature type="domain" description="ABC transmembrane type-1" evidence="11">
    <location>
        <begin position="19"/>
        <end position="287"/>
    </location>
</feature>
<dbReference type="AlphaFoldDB" id="A0A7X0J6W6"/>
<feature type="transmembrane region" description="Helical" evidence="9">
    <location>
        <begin position="263"/>
        <end position="285"/>
    </location>
</feature>
<dbReference type="InterPro" id="IPR003439">
    <property type="entry name" value="ABC_transporter-like_ATP-bd"/>
</dbReference>
<reference evidence="12 13" key="1">
    <citation type="submission" date="2020-08" db="EMBL/GenBank/DDBJ databases">
        <title>Genomic Encyclopedia of Type Strains, Phase IV (KMG-V): Genome sequencing to study the core and pangenomes of soil and plant-associated prokaryotes.</title>
        <authorList>
            <person name="Whitman W."/>
        </authorList>
    </citation>
    <scope>NUCLEOTIDE SEQUENCE [LARGE SCALE GENOMIC DNA]</scope>
    <source>
        <strain evidence="12 13">M2T3</strain>
    </source>
</reference>
<dbReference type="SUPFAM" id="SSF90123">
    <property type="entry name" value="ABC transporter transmembrane region"/>
    <property type="match status" value="1"/>
</dbReference>
<dbReference type="SUPFAM" id="SSF52540">
    <property type="entry name" value="P-loop containing nucleoside triphosphate hydrolases"/>
    <property type="match status" value="1"/>
</dbReference>
<dbReference type="PROSITE" id="PS00211">
    <property type="entry name" value="ABC_TRANSPORTER_1"/>
    <property type="match status" value="1"/>
</dbReference>
<keyword evidence="3" id="KW-1003">Cell membrane</keyword>
<dbReference type="GO" id="GO:0005524">
    <property type="term" value="F:ATP binding"/>
    <property type="evidence" value="ECO:0007669"/>
    <property type="project" value="UniProtKB-KW"/>
</dbReference>
<evidence type="ECO:0000256" key="8">
    <source>
        <dbReference type="ARBA" id="ARBA00023136"/>
    </source>
</evidence>
<proteinExistence type="predicted"/>
<feature type="domain" description="ABC transporter" evidence="10">
    <location>
        <begin position="330"/>
        <end position="564"/>
    </location>
</feature>
<dbReference type="InterPro" id="IPR003593">
    <property type="entry name" value="AAA+_ATPase"/>
</dbReference>
<dbReference type="Gene3D" id="1.20.1560.10">
    <property type="entry name" value="ABC transporter type 1, transmembrane domain"/>
    <property type="match status" value="1"/>
</dbReference>
<keyword evidence="8 9" id="KW-0472">Membrane</keyword>
<evidence type="ECO:0000256" key="5">
    <source>
        <dbReference type="ARBA" id="ARBA00022741"/>
    </source>
</evidence>
<dbReference type="Pfam" id="PF00664">
    <property type="entry name" value="ABC_membrane"/>
    <property type="match status" value="1"/>
</dbReference>
<dbReference type="RefSeq" id="WP_184628463.1">
    <property type="nucleotide sequence ID" value="NZ_JACHCC010000012.1"/>
</dbReference>
<keyword evidence="5" id="KW-0547">Nucleotide-binding</keyword>
<feature type="transmembrane region" description="Helical" evidence="9">
    <location>
        <begin position="158"/>
        <end position="180"/>
    </location>
</feature>
<dbReference type="GO" id="GO:0140359">
    <property type="term" value="F:ABC-type transporter activity"/>
    <property type="evidence" value="ECO:0007669"/>
    <property type="project" value="InterPro"/>
</dbReference>
<feature type="transmembrane region" description="Helical" evidence="9">
    <location>
        <begin position="236"/>
        <end position="257"/>
    </location>
</feature>
<dbReference type="PROSITE" id="PS50929">
    <property type="entry name" value="ABC_TM1F"/>
    <property type="match status" value="1"/>
</dbReference>
<accession>A0A7X0J6W6</accession>
<evidence type="ECO:0000259" key="11">
    <source>
        <dbReference type="PROSITE" id="PS50929"/>
    </source>
</evidence>
<comment type="caution">
    <text evidence="12">The sequence shown here is derived from an EMBL/GenBank/DDBJ whole genome shotgun (WGS) entry which is preliminary data.</text>
</comment>
<keyword evidence="7 9" id="KW-1133">Transmembrane helix</keyword>
<feature type="transmembrane region" description="Helical" evidence="9">
    <location>
        <begin position="133"/>
        <end position="152"/>
    </location>
</feature>